<gene>
    <name evidence="2" type="ORF">IGS68_20660</name>
</gene>
<evidence type="ECO:0000313" key="2">
    <source>
        <dbReference type="EMBL" id="QQP88433.1"/>
    </source>
</evidence>
<dbReference type="EMBL" id="CP067420">
    <property type="protein sequence ID" value="QQP88433.1"/>
    <property type="molecule type" value="Genomic_DNA"/>
</dbReference>
<dbReference type="Pfam" id="PF05099">
    <property type="entry name" value="TerB"/>
    <property type="match status" value="1"/>
</dbReference>
<proteinExistence type="predicted"/>
<dbReference type="Proteomes" id="UP000595197">
    <property type="component" value="Chromosome"/>
</dbReference>
<feature type="domain" description="Co-chaperone DjlA N-terminal" evidence="1">
    <location>
        <begin position="27"/>
        <end position="147"/>
    </location>
</feature>
<accession>A0ABX7B2A2</accession>
<keyword evidence="3" id="KW-1185">Reference proteome</keyword>
<reference evidence="2" key="1">
    <citation type="submission" date="2021-02" db="EMBL/GenBank/DDBJ databases">
        <title>Skermanella TT6 skin isolate.</title>
        <authorList>
            <person name="Lee K."/>
            <person name="Ganzorig M."/>
        </authorList>
    </citation>
    <scope>NUCLEOTIDE SEQUENCE</scope>
    <source>
        <strain evidence="2">TT6</strain>
    </source>
</reference>
<dbReference type="InterPro" id="IPR007791">
    <property type="entry name" value="DjlA_N"/>
</dbReference>
<dbReference type="RefSeq" id="WP_201073332.1">
    <property type="nucleotide sequence ID" value="NZ_CP067420.1"/>
</dbReference>
<evidence type="ECO:0000259" key="1">
    <source>
        <dbReference type="Pfam" id="PF05099"/>
    </source>
</evidence>
<sequence>MSFIDTLVSHLGEIGVESDDLPLLVPAVIAAGAMVAFADGTAEGRELREIDSEALRCLMGDQERADDIHRVLDQHLSNFDRDRTFGHDRALGVLADFAPDAPEEQRELVLRSALQVGGAGAEGALSPAERDAAREIARILRLDPAARGL</sequence>
<dbReference type="Gene3D" id="1.10.3680.10">
    <property type="entry name" value="TerB-like"/>
    <property type="match status" value="1"/>
</dbReference>
<dbReference type="SUPFAM" id="SSF158682">
    <property type="entry name" value="TerB-like"/>
    <property type="match status" value="1"/>
</dbReference>
<protein>
    <submittedName>
        <fullName evidence="2">TerB family tellurite resistance protein</fullName>
    </submittedName>
</protein>
<organism evidence="2 3">
    <name type="scientific">Skermanella cutis</name>
    <dbReference type="NCBI Taxonomy" id="2775420"/>
    <lineage>
        <taxon>Bacteria</taxon>
        <taxon>Pseudomonadati</taxon>
        <taxon>Pseudomonadota</taxon>
        <taxon>Alphaproteobacteria</taxon>
        <taxon>Rhodospirillales</taxon>
        <taxon>Azospirillaceae</taxon>
        <taxon>Skermanella</taxon>
    </lineage>
</organism>
<dbReference type="InterPro" id="IPR029024">
    <property type="entry name" value="TerB-like"/>
</dbReference>
<name>A0ABX7B2A2_9PROT</name>
<evidence type="ECO:0000313" key="3">
    <source>
        <dbReference type="Proteomes" id="UP000595197"/>
    </source>
</evidence>